<dbReference type="Proteomes" id="UP001627154">
    <property type="component" value="Unassembled WGS sequence"/>
</dbReference>
<organism evidence="1 2">
    <name type="scientific">Trichogramma kaykai</name>
    <dbReference type="NCBI Taxonomy" id="54128"/>
    <lineage>
        <taxon>Eukaryota</taxon>
        <taxon>Metazoa</taxon>
        <taxon>Ecdysozoa</taxon>
        <taxon>Arthropoda</taxon>
        <taxon>Hexapoda</taxon>
        <taxon>Insecta</taxon>
        <taxon>Pterygota</taxon>
        <taxon>Neoptera</taxon>
        <taxon>Endopterygota</taxon>
        <taxon>Hymenoptera</taxon>
        <taxon>Apocrita</taxon>
        <taxon>Proctotrupomorpha</taxon>
        <taxon>Chalcidoidea</taxon>
        <taxon>Trichogrammatidae</taxon>
        <taxon>Trichogramma</taxon>
    </lineage>
</organism>
<proteinExistence type="predicted"/>
<name>A0ABD2WR76_9HYME</name>
<keyword evidence="2" id="KW-1185">Reference proteome</keyword>
<accession>A0ABD2WR76</accession>
<protein>
    <submittedName>
        <fullName evidence="1">Uncharacterized protein</fullName>
    </submittedName>
</protein>
<dbReference type="AlphaFoldDB" id="A0ABD2WR76"/>
<dbReference type="EMBL" id="JBJJXI010000080">
    <property type="protein sequence ID" value="KAL3395482.1"/>
    <property type="molecule type" value="Genomic_DNA"/>
</dbReference>
<comment type="caution">
    <text evidence="1">The sequence shown here is derived from an EMBL/GenBank/DDBJ whole genome shotgun (WGS) entry which is preliminary data.</text>
</comment>
<sequence>MIDSYHKEKRFGGFAAAHFALHRHRCKYRSNERDTHKKENLARCGEIEREIRMREEEAVCMLYTSVCRGYAQKRRARRDVLLPPLGILYLDTYACMAQQFLGINFQI</sequence>
<gene>
    <name evidence="1" type="ORF">TKK_010317</name>
</gene>
<evidence type="ECO:0000313" key="1">
    <source>
        <dbReference type="EMBL" id="KAL3395482.1"/>
    </source>
</evidence>
<reference evidence="1 2" key="1">
    <citation type="journal article" date="2024" name="bioRxiv">
        <title>A reference genome for Trichogramma kaykai: A tiny desert-dwelling parasitoid wasp with competing sex-ratio distorters.</title>
        <authorList>
            <person name="Culotta J."/>
            <person name="Lindsey A.R."/>
        </authorList>
    </citation>
    <scope>NUCLEOTIDE SEQUENCE [LARGE SCALE GENOMIC DNA]</scope>
    <source>
        <strain evidence="1 2">KSX58</strain>
    </source>
</reference>
<evidence type="ECO:0000313" key="2">
    <source>
        <dbReference type="Proteomes" id="UP001627154"/>
    </source>
</evidence>